<evidence type="ECO:0000313" key="1">
    <source>
        <dbReference type="EMBL" id="KEO96535.1"/>
    </source>
</evidence>
<dbReference type="AlphaFoldDB" id="A0A074MUR4"/>
<name>A0A074MUR4_9SPHN</name>
<organism evidence="1 2">
    <name type="scientific">Erythrobacter litoralis</name>
    <dbReference type="NCBI Taxonomy" id="39960"/>
    <lineage>
        <taxon>Bacteria</taxon>
        <taxon>Pseudomonadati</taxon>
        <taxon>Pseudomonadota</taxon>
        <taxon>Alphaproteobacteria</taxon>
        <taxon>Sphingomonadales</taxon>
        <taxon>Erythrobacteraceae</taxon>
        <taxon>Erythrobacter/Porphyrobacter group</taxon>
        <taxon>Erythrobacter</taxon>
    </lineage>
</organism>
<dbReference type="EMBL" id="JMIX01000005">
    <property type="protein sequence ID" value="KEO96535.1"/>
    <property type="molecule type" value="Genomic_DNA"/>
</dbReference>
<dbReference type="KEGG" id="elq:Ga0102493_11885"/>
<accession>A0A074MUR4</accession>
<gene>
    <name evidence="1" type="ORF">EH32_09915</name>
</gene>
<evidence type="ECO:0000313" key="2">
    <source>
        <dbReference type="Proteomes" id="UP000027866"/>
    </source>
</evidence>
<sequence>MAKPVTVELATHLDCTPDEAFAQVQRSVLLDHVAAPLIRFAPRGRPFPLTWEPGEYRASLSLFGVIPIGWQAVVISLPEPSGDVRFVRDNGYGPLIRRWDHWIAIGPASGGEGTRYIDQVTIDAGPLTPIVAAFARLFYAHRQRRWRALAANRFAALER</sequence>
<evidence type="ECO:0008006" key="3">
    <source>
        <dbReference type="Google" id="ProtNLM"/>
    </source>
</evidence>
<dbReference type="RefSeq" id="WP_034902575.1">
    <property type="nucleotide sequence ID" value="NZ_CP017057.1"/>
</dbReference>
<protein>
    <recommendedName>
        <fullName evidence="3">SRPBCC family protein</fullName>
    </recommendedName>
</protein>
<dbReference type="Proteomes" id="UP000027866">
    <property type="component" value="Unassembled WGS sequence"/>
</dbReference>
<comment type="caution">
    <text evidence="1">The sequence shown here is derived from an EMBL/GenBank/DDBJ whole genome shotgun (WGS) entry which is preliminary data.</text>
</comment>
<proteinExistence type="predicted"/>
<keyword evidence="2" id="KW-1185">Reference proteome</keyword>
<reference evidence="1 2" key="1">
    <citation type="submission" date="2014-04" db="EMBL/GenBank/DDBJ databases">
        <title>A comprehensive comparison of genomes of Erythrobacter spp. Strains.</title>
        <authorList>
            <person name="Zheng Q."/>
        </authorList>
    </citation>
    <scope>NUCLEOTIDE SEQUENCE [LARGE SCALE GENOMIC DNA]</scope>
    <source>
        <strain evidence="1 2">DSM 8509</strain>
    </source>
</reference>
<dbReference type="OrthoDB" id="7428016at2"/>
<dbReference type="PATRIC" id="fig|39960.10.peg.3137"/>